<evidence type="ECO:0000313" key="3">
    <source>
        <dbReference type="Proteomes" id="UP000608594"/>
    </source>
</evidence>
<dbReference type="Pfam" id="PF04338">
    <property type="entry name" value="DUF481"/>
    <property type="match status" value="1"/>
</dbReference>
<reference evidence="2" key="1">
    <citation type="submission" date="2020-08" db="EMBL/GenBank/DDBJ databases">
        <title>Paracoccus amoyensis sp. nov., isolated from the surface seawater at coast of Xiamen, Fujian.</title>
        <authorList>
            <person name="Lyu L."/>
        </authorList>
    </citation>
    <scope>NUCLEOTIDE SEQUENCE</scope>
    <source>
        <strain evidence="2">11-3</strain>
    </source>
</reference>
<gene>
    <name evidence="2" type="ORF">H4P12_04285</name>
</gene>
<accession>A0A926JCN0</accession>
<organism evidence="2 3">
    <name type="scientific">Paracoccus amoyensis</name>
    <dbReference type="NCBI Taxonomy" id="2760093"/>
    <lineage>
        <taxon>Bacteria</taxon>
        <taxon>Pseudomonadati</taxon>
        <taxon>Pseudomonadota</taxon>
        <taxon>Alphaproteobacteria</taxon>
        <taxon>Rhodobacterales</taxon>
        <taxon>Paracoccaceae</taxon>
        <taxon>Paracoccus</taxon>
    </lineage>
</organism>
<dbReference type="Proteomes" id="UP000608594">
    <property type="component" value="Unassembled WGS sequence"/>
</dbReference>
<proteinExistence type="predicted"/>
<dbReference type="AlphaFoldDB" id="A0A926JCN0"/>
<name>A0A926JCN0_9RHOB</name>
<protein>
    <submittedName>
        <fullName evidence="2">DUF481 domain-containing protein</fullName>
    </submittedName>
</protein>
<keyword evidence="3" id="KW-1185">Reference proteome</keyword>
<dbReference type="InterPro" id="IPR007433">
    <property type="entry name" value="DUF481"/>
</dbReference>
<keyword evidence="1" id="KW-0732">Signal</keyword>
<sequence length="320" mass="35029">MKKVTLLTGTAALVVALSAPAFAQTEMSAGANATGVGAIDEQITDVQDDVQDDFDRANDPERFGPADRRQGLFGSMSLTYAGSDGNDKSQDFALGGRVSYNQGPWAQTVGMLLEFGEDENGDKDKEDVSVIYDAQYYFNDRFYAFALGRFEIDGLADGEPNSDSATIDDLAEELGDYRRDGFIGVGPGYRVINNDTTAWRVQAGVGYRYTQTGAQHAGYDLVDNGAGGYDRVSVDDSSSNGIGYIVSSRFYHRFNDMIFLTNDTDYLSSDDADDVITNQLGVNFQMNEQLATRVSYTTEYQENRPIRTDNTLGVSIVYGF</sequence>
<feature type="signal peptide" evidence="1">
    <location>
        <begin position="1"/>
        <end position="23"/>
    </location>
</feature>
<feature type="chain" id="PRO_5037963758" evidence="1">
    <location>
        <begin position="24"/>
        <end position="320"/>
    </location>
</feature>
<evidence type="ECO:0000256" key="1">
    <source>
        <dbReference type="SAM" id="SignalP"/>
    </source>
</evidence>
<dbReference type="EMBL" id="JACOQL010000001">
    <property type="protein sequence ID" value="MBC9245948.1"/>
    <property type="molecule type" value="Genomic_DNA"/>
</dbReference>
<comment type="caution">
    <text evidence="2">The sequence shown here is derived from an EMBL/GenBank/DDBJ whole genome shotgun (WGS) entry which is preliminary data.</text>
</comment>
<dbReference type="RefSeq" id="WP_187792326.1">
    <property type="nucleotide sequence ID" value="NZ_JACOQL010000001.1"/>
</dbReference>
<evidence type="ECO:0000313" key="2">
    <source>
        <dbReference type="EMBL" id="MBC9245948.1"/>
    </source>
</evidence>